<evidence type="ECO:0000313" key="2">
    <source>
        <dbReference type="Proteomes" id="UP000503540"/>
    </source>
</evidence>
<proteinExistence type="predicted"/>
<dbReference type="EMBL" id="CP046172">
    <property type="protein sequence ID" value="QIS09153.1"/>
    <property type="molecule type" value="Genomic_DNA"/>
</dbReference>
<dbReference type="Proteomes" id="UP000503540">
    <property type="component" value="Chromosome"/>
</dbReference>
<dbReference type="KEGG" id="nah:F5544_06210"/>
<dbReference type="AlphaFoldDB" id="A0A6G9Y7X0"/>
<keyword evidence="2" id="KW-1185">Reference proteome</keyword>
<evidence type="ECO:0000313" key="1">
    <source>
        <dbReference type="EMBL" id="QIS09153.1"/>
    </source>
</evidence>
<dbReference type="RefSeq" id="WP_167472294.1">
    <property type="nucleotide sequence ID" value="NZ_CP046172.1"/>
</dbReference>
<protein>
    <submittedName>
        <fullName evidence="1">Uncharacterized protein</fullName>
    </submittedName>
</protein>
<gene>
    <name evidence="1" type="ORF">F5544_06210</name>
</gene>
<reference evidence="1 2" key="1">
    <citation type="journal article" date="2019" name="ACS Chem. Biol.">
        <title>Identification and Mobilization of a Cryptic Antibiotic Biosynthesis Gene Locus from a Human-Pathogenic Nocardia Isolate.</title>
        <authorList>
            <person name="Herisse M."/>
            <person name="Ishida K."/>
            <person name="Porter J.L."/>
            <person name="Howden B."/>
            <person name="Hertweck C."/>
            <person name="Stinear T.P."/>
            <person name="Pidot S.J."/>
        </authorList>
    </citation>
    <scope>NUCLEOTIDE SEQUENCE [LARGE SCALE GENOMIC DNA]</scope>
    <source>
        <strain evidence="1 2">AUSMDU00012717</strain>
    </source>
</reference>
<organism evidence="1 2">
    <name type="scientific">Nocardia arthritidis</name>
    <dbReference type="NCBI Taxonomy" id="228602"/>
    <lineage>
        <taxon>Bacteria</taxon>
        <taxon>Bacillati</taxon>
        <taxon>Actinomycetota</taxon>
        <taxon>Actinomycetes</taxon>
        <taxon>Mycobacteriales</taxon>
        <taxon>Nocardiaceae</taxon>
        <taxon>Nocardia</taxon>
    </lineage>
</organism>
<name>A0A6G9Y7X0_9NOCA</name>
<accession>A0A6G9Y7X0</accession>
<sequence length="183" mass="20825">MGIQEFELTIARLRGDIGTLHGRADTVSAQYDAAIRTAGMVALRLRGPQRRIGRRLATITATQRQADCPVEQFQLLTAGVEADSKLIDEHLNLMAYRIEKLLGRGAEVTLEYRRLQDRTSASRRRTAMFAPQMRALADELARLDDKDRFLETEYQRLAARKGRLDRRAQQIMSHRPLLAPPSR</sequence>